<feature type="non-terminal residue" evidence="4">
    <location>
        <position position="1"/>
    </location>
</feature>
<protein>
    <recommendedName>
        <fullName evidence="3">Transposase (putative) gypsy type domain-containing protein</fullName>
    </recommendedName>
</protein>
<dbReference type="AlphaFoldDB" id="A0A371GBW9"/>
<evidence type="ECO:0000256" key="1">
    <source>
        <dbReference type="SAM" id="Coils"/>
    </source>
</evidence>
<evidence type="ECO:0000256" key="2">
    <source>
        <dbReference type="SAM" id="Phobius"/>
    </source>
</evidence>
<evidence type="ECO:0000259" key="3">
    <source>
        <dbReference type="Pfam" id="PF04195"/>
    </source>
</evidence>
<reference evidence="4" key="1">
    <citation type="submission" date="2018-05" db="EMBL/GenBank/DDBJ databases">
        <title>Draft genome of Mucuna pruriens seed.</title>
        <authorList>
            <person name="Nnadi N.E."/>
            <person name="Vos R."/>
            <person name="Hasami M.H."/>
            <person name="Devisetty U.K."/>
            <person name="Aguiy J.C."/>
        </authorList>
    </citation>
    <scope>NUCLEOTIDE SEQUENCE [LARGE SCALE GENOMIC DNA]</scope>
    <source>
        <strain evidence="4">JCA_2017</strain>
    </source>
</reference>
<gene>
    <name evidence="4" type="ORF">CR513_30395</name>
</gene>
<feature type="domain" description="Transposase (putative) gypsy type" evidence="3">
    <location>
        <begin position="32"/>
        <end position="89"/>
    </location>
</feature>
<proteinExistence type="predicted"/>
<sequence length="353" mass="39813">MTYCSPDEHVCHSAKDESSDFIYMYEKFFKDLGVILPFDSFATGVFQMLGVAPTELHPNSWASMQAFYVGCQALSITLITPLFLSYYTTRVVKQVGWVSLSPLPKGSLFNIFLASYKGFKNHFVKVAVVGGASFSTDCEPLPLYWKFAPKFKGFDRKNLFPEEKFDLGLLEELLRGMSCKELGFDLYRLMQRALKKRGLAVGANYSSQGATTAKTKPSTTLKVVVMAKKTSIVVADSTQHPQILIPFGELERVCSMDMMMAYHLCPMAAIKMWKEMLFRAEETNKERDLEKLVKELEESKVEVRREKAYLEFLSHEATQSKAEVEELKISLESLKSKLAEAKAEVLSLGTKVA</sequence>
<feature type="transmembrane region" description="Helical" evidence="2">
    <location>
        <begin position="66"/>
        <end position="87"/>
    </location>
</feature>
<dbReference type="Proteomes" id="UP000257109">
    <property type="component" value="Unassembled WGS sequence"/>
</dbReference>
<comment type="caution">
    <text evidence="4">The sequence shown here is derived from an EMBL/GenBank/DDBJ whole genome shotgun (WGS) entry which is preliminary data.</text>
</comment>
<dbReference type="Pfam" id="PF04195">
    <property type="entry name" value="Transposase_28"/>
    <property type="match status" value="1"/>
</dbReference>
<keyword evidence="1" id="KW-0175">Coiled coil</keyword>
<feature type="coiled-coil region" evidence="1">
    <location>
        <begin position="279"/>
        <end position="351"/>
    </location>
</feature>
<name>A0A371GBW9_MUCPR</name>
<keyword evidence="5" id="KW-1185">Reference proteome</keyword>
<dbReference type="OrthoDB" id="1750920at2759"/>
<keyword evidence="2" id="KW-0812">Transmembrane</keyword>
<accession>A0A371GBW9</accession>
<dbReference type="EMBL" id="QJKJ01006065">
    <property type="protein sequence ID" value="RDX88062.1"/>
    <property type="molecule type" value="Genomic_DNA"/>
</dbReference>
<keyword evidence="2" id="KW-1133">Transmembrane helix</keyword>
<dbReference type="InterPro" id="IPR007321">
    <property type="entry name" value="Transposase_28"/>
</dbReference>
<evidence type="ECO:0000313" key="5">
    <source>
        <dbReference type="Proteomes" id="UP000257109"/>
    </source>
</evidence>
<evidence type="ECO:0000313" key="4">
    <source>
        <dbReference type="EMBL" id="RDX88062.1"/>
    </source>
</evidence>
<keyword evidence="2" id="KW-0472">Membrane</keyword>
<organism evidence="4 5">
    <name type="scientific">Mucuna pruriens</name>
    <name type="common">Velvet bean</name>
    <name type="synonym">Dolichos pruriens</name>
    <dbReference type="NCBI Taxonomy" id="157652"/>
    <lineage>
        <taxon>Eukaryota</taxon>
        <taxon>Viridiplantae</taxon>
        <taxon>Streptophyta</taxon>
        <taxon>Embryophyta</taxon>
        <taxon>Tracheophyta</taxon>
        <taxon>Spermatophyta</taxon>
        <taxon>Magnoliopsida</taxon>
        <taxon>eudicotyledons</taxon>
        <taxon>Gunneridae</taxon>
        <taxon>Pentapetalae</taxon>
        <taxon>rosids</taxon>
        <taxon>fabids</taxon>
        <taxon>Fabales</taxon>
        <taxon>Fabaceae</taxon>
        <taxon>Papilionoideae</taxon>
        <taxon>50 kb inversion clade</taxon>
        <taxon>NPAAA clade</taxon>
        <taxon>indigoferoid/millettioid clade</taxon>
        <taxon>Phaseoleae</taxon>
        <taxon>Mucuna</taxon>
    </lineage>
</organism>